<dbReference type="InterPro" id="IPR007223">
    <property type="entry name" value="Peroxin-13_N"/>
</dbReference>
<sequence length="418" mass="43736">MDSPAKPWEQQNNDQSNNTPINQSSTLNPPPLPGSSPLGDTGGSETNTLNNSLNQNSAMGGLDSGLGLNQGMNSYGGLGGSSYGGMGTSGYGGYGGYGGGYNSGMYGGGYGSGMYGGGMGGMGGGYGGYGGGMYGGGGYGGYGMNMPQNMGPGGPQSLTQMLDANTRTTFQLVESVVGAFSGFARMLESTYFATHSSFMAVLGVIEQFGLLRGYFGGAIGDTANLVPNAIRKVISLITGKPPAVDTAQLTASGFGEFQEKKKSQLSKKTLFLILALIVGLPYTMTKIIRAIAKRQQNISTLQRELEAGHLLPQNSDPNTKSIGLDFAVALFDFIPQNRAELAISRGEVIAILSRVDIWGKKSEWWRCKNKDGNEGLVPSTYIKVLKPGQSANLALIEHSELSKPLSSKVEEFSALPGK</sequence>
<evidence type="ECO:0000256" key="9">
    <source>
        <dbReference type="ARBA" id="ARBA00023140"/>
    </source>
</evidence>
<evidence type="ECO:0000256" key="3">
    <source>
        <dbReference type="ARBA" id="ARBA00022448"/>
    </source>
</evidence>
<dbReference type="SUPFAM" id="SSF50044">
    <property type="entry name" value="SH3-domain"/>
    <property type="match status" value="1"/>
</dbReference>
<feature type="compositionally biased region" description="Polar residues" evidence="14">
    <location>
        <begin position="9"/>
        <end position="23"/>
    </location>
</feature>
<evidence type="ECO:0000256" key="8">
    <source>
        <dbReference type="ARBA" id="ARBA00023136"/>
    </source>
</evidence>
<dbReference type="GO" id="GO:1990429">
    <property type="term" value="C:peroxisomal importomer complex"/>
    <property type="evidence" value="ECO:0007669"/>
    <property type="project" value="TreeGrafter"/>
</dbReference>
<evidence type="ECO:0000256" key="14">
    <source>
        <dbReference type="SAM" id="MobiDB-lite"/>
    </source>
</evidence>
<keyword evidence="6 15" id="KW-1133">Transmembrane helix</keyword>
<evidence type="ECO:0000256" key="4">
    <source>
        <dbReference type="ARBA" id="ARBA00022692"/>
    </source>
</evidence>
<evidence type="ECO:0000256" key="6">
    <source>
        <dbReference type="ARBA" id="ARBA00022989"/>
    </source>
</evidence>
<feature type="transmembrane region" description="Helical" evidence="15">
    <location>
        <begin position="270"/>
        <end position="292"/>
    </location>
</feature>
<keyword evidence="7" id="KW-0811">Translocation</keyword>
<comment type="subcellular location">
    <subcellularLocation>
        <location evidence="12">Peroxisome membrane</location>
    </subcellularLocation>
</comment>
<reference evidence="18" key="1">
    <citation type="submission" date="2017-01" db="EMBL/GenBank/DDBJ databases">
        <authorList>
            <person name="Wang Y."/>
            <person name="White M."/>
            <person name="Kvist S."/>
            <person name="Moncalvo J.-M."/>
        </authorList>
    </citation>
    <scope>NUCLEOTIDE SEQUENCE [LARGE SCALE GENOMIC DNA]</scope>
    <source>
        <strain evidence="18">ID-206-W2</strain>
    </source>
</reference>
<evidence type="ECO:0000256" key="15">
    <source>
        <dbReference type="SAM" id="Phobius"/>
    </source>
</evidence>
<comment type="similarity">
    <text evidence="1">Belongs to the peroxin-13 family.</text>
</comment>
<feature type="compositionally biased region" description="Low complexity" evidence="14">
    <location>
        <begin position="35"/>
        <end position="57"/>
    </location>
</feature>
<evidence type="ECO:0000313" key="17">
    <source>
        <dbReference type="EMBL" id="OMJ07569.1"/>
    </source>
</evidence>
<dbReference type="Pfam" id="PF04088">
    <property type="entry name" value="Peroxin-13_N"/>
    <property type="match status" value="1"/>
</dbReference>
<proteinExistence type="inferred from homology"/>
<dbReference type="Pfam" id="PF14604">
    <property type="entry name" value="SH3_9"/>
    <property type="match status" value="1"/>
</dbReference>
<dbReference type="PANTHER" id="PTHR19332">
    <property type="entry name" value="PEROXISOMAL MEMBRANE PROTEIN PEX13"/>
    <property type="match status" value="1"/>
</dbReference>
<dbReference type="GO" id="GO:0016560">
    <property type="term" value="P:protein import into peroxisome matrix, docking"/>
    <property type="evidence" value="ECO:0007669"/>
    <property type="project" value="InterPro"/>
</dbReference>
<keyword evidence="8 15" id="KW-0472">Membrane</keyword>
<evidence type="ECO:0000256" key="1">
    <source>
        <dbReference type="ARBA" id="ARBA00006033"/>
    </source>
</evidence>
<keyword evidence="18" id="KW-1185">Reference proteome</keyword>
<dbReference type="InterPro" id="IPR001452">
    <property type="entry name" value="SH3_domain"/>
</dbReference>
<keyword evidence="3" id="KW-0813">Transport</keyword>
<dbReference type="InterPro" id="IPR036028">
    <property type="entry name" value="SH3-like_dom_sf"/>
</dbReference>
<dbReference type="InterPro" id="IPR035463">
    <property type="entry name" value="Pex13"/>
</dbReference>
<comment type="caution">
    <text evidence="17">The sequence shown here is derived from an EMBL/GenBank/DDBJ whole genome shotgun (WGS) entry which is preliminary data.</text>
</comment>
<dbReference type="SMART" id="SM00326">
    <property type="entry name" value="SH3"/>
    <property type="match status" value="1"/>
</dbReference>
<evidence type="ECO:0000256" key="12">
    <source>
        <dbReference type="ARBA" id="ARBA00046271"/>
    </source>
</evidence>
<evidence type="ECO:0000256" key="13">
    <source>
        <dbReference type="PROSITE-ProRule" id="PRU00192"/>
    </source>
</evidence>
<evidence type="ECO:0000313" key="18">
    <source>
        <dbReference type="Proteomes" id="UP000187429"/>
    </source>
</evidence>
<dbReference type="PANTHER" id="PTHR19332:SF1">
    <property type="entry name" value="PEROXISOMAL MEMBRANE PROTEIN PEX13"/>
    <property type="match status" value="1"/>
</dbReference>
<organism evidence="17 18">
    <name type="scientific">Smittium culicis</name>
    <dbReference type="NCBI Taxonomy" id="133412"/>
    <lineage>
        <taxon>Eukaryota</taxon>
        <taxon>Fungi</taxon>
        <taxon>Fungi incertae sedis</taxon>
        <taxon>Zoopagomycota</taxon>
        <taxon>Kickxellomycotina</taxon>
        <taxon>Harpellomycetes</taxon>
        <taxon>Harpellales</taxon>
        <taxon>Legeriomycetaceae</taxon>
        <taxon>Smittium</taxon>
    </lineage>
</organism>
<feature type="domain" description="SH3" evidence="16">
    <location>
        <begin position="322"/>
        <end position="387"/>
    </location>
</feature>
<keyword evidence="4 15" id="KW-0812">Transmembrane</keyword>
<feature type="region of interest" description="Disordered" evidence="14">
    <location>
        <begin position="1"/>
        <end position="58"/>
    </location>
</feature>
<evidence type="ECO:0000256" key="10">
    <source>
        <dbReference type="ARBA" id="ARBA00029693"/>
    </source>
</evidence>
<evidence type="ECO:0000259" key="16">
    <source>
        <dbReference type="PROSITE" id="PS50002"/>
    </source>
</evidence>
<keyword evidence="9" id="KW-0576">Peroxisome</keyword>
<keyword evidence="5" id="KW-0653">Protein transport</keyword>
<accession>A0A1R1WYW2</accession>
<name>A0A1R1WYW2_9FUNG</name>
<dbReference type="GO" id="GO:0005778">
    <property type="term" value="C:peroxisomal membrane"/>
    <property type="evidence" value="ECO:0007669"/>
    <property type="project" value="UniProtKB-SubCell"/>
</dbReference>
<evidence type="ECO:0000256" key="11">
    <source>
        <dbReference type="ARBA" id="ARBA00034535"/>
    </source>
</evidence>
<dbReference type="OrthoDB" id="10037838at2759"/>
<evidence type="ECO:0000256" key="5">
    <source>
        <dbReference type="ARBA" id="ARBA00022927"/>
    </source>
</evidence>
<dbReference type="Gene3D" id="2.30.30.40">
    <property type="entry name" value="SH3 Domains"/>
    <property type="match status" value="1"/>
</dbReference>
<dbReference type="AlphaFoldDB" id="A0A1R1WYW2"/>
<keyword evidence="2 13" id="KW-0728">SH3 domain</keyword>
<gene>
    <name evidence="17" type="ORF">AYI69_g11423</name>
</gene>
<evidence type="ECO:0000256" key="2">
    <source>
        <dbReference type="ARBA" id="ARBA00022443"/>
    </source>
</evidence>
<dbReference type="EMBL" id="LSSM01007629">
    <property type="protein sequence ID" value="OMJ07569.1"/>
    <property type="molecule type" value="Genomic_DNA"/>
</dbReference>
<evidence type="ECO:0000256" key="7">
    <source>
        <dbReference type="ARBA" id="ARBA00023010"/>
    </source>
</evidence>
<dbReference type="PROSITE" id="PS50002">
    <property type="entry name" value="SH3"/>
    <property type="match status" value="1"/>
</dbReference>
<protein>
    <recommendedName>
        <fullName evidence="11">Peroxisomal membrane protein PEX13</fullName>
    </recommendedName>
    <alternativeName>
        <fullName evidence="10">Peroxin-13</fullName>
    </alternativeName>
</protein>
<dbReference type="Proteomes" id="UP000187429">
    <property type="component" value="Unassembled WGS sequence"/>
</dbReference>